<name>A0A3M7SQL7_BRAPC</name>
<evidence type="ECO:0000259" key="3">
    <source>
        <dbReference type="PROSITE" id="PS50206"/>
    </source>
</evidence>
<dbReference type="EMBL" id="REGN01000912">
    <property type="protein sequence ID" value="RNA38124.1"/>
    <property type="molecule type" value="Genomic_DNA"/>
</dbReference>
<gene>
    <name evidence="4" type="ORF">BpHYR1_028666</name>
</gene>
<feature type="domain" description="Rhodanese" evidence="3">
    <location>
        <begin position="3"/>
        <end position="96"/>
    </location>
</feature>
<evidence type="ECO:0000256" key="1">
    <source>
        <dbReference type="ARBA" id="ARBA00022679"/>
    </source>
</evidence>
<dbReference type="OrthoDB" id="270167at2759"/>
<keyword evidence="2" id="KW-0677">Repeat</keyword>
<dbReference type="PANTHER" id="PTHR11364:SF27">
    <property type="entry name" value="SULFURTRANSFERASE"/>
    <property type="match status" value="1"/>
</dbReference>
<reference evidence="4 5" key="1">
    <citation type="journal article" date="2018" name="Sci. Rep.">
        <title>Genomic signatures of local adaptation to the degree of environmental predictability in rotifers.</title>
        <authorList>
            <person name="Franch-Gras L."/>
            <person name="Hahn C."/>
            <person name="Garcia-Roger E.M."/>
            <person name="Carmona M.J."/>
            <person name="Serra M."/>
            <person name="Gomez A."/>
        </authorList>
    </citation>
    <scope>NUCLEOTIDE SEQUENCE [LARGE SCALE GENOMIC DNA]</scope>
    <source>
        <strain evidence="4">HYR1</strain>
    </source>
</reference>
<dbReference type="InterPro" id="IPR045078">
    <property type="entry name" value="TST/MPST-like"/>
</dbReference>
<dbReference type="GO" id="GO:0005739">
    <property type="term" value="C:mitochondrion"/>
    <property type="evidence" value="ECO:0007669"/>
    <property type="project" value="TreeGrafter"/>
</dbReference>
<dbReference type="SUPFAM" id="SSF52821">
    <property type="entry name" value="Rhodanese/Cell cycle control phosphatase"/>
    <property type="match status" value="1"/>
</dbReference>
<dbReference type="PROSITE" id="PS50206">
    <property type="entry name" value="RHODANESE_3"/>
    <property type="match status" value="1"/>
</dbReference>
<dbReference type="AlphaFoldDB" id="A0A3M7SQL7"/>
<dbReference type="GO" id="GO:0004792">
    <property type="term" value="F:thiosulfate-cyanide sulfurtransferase activity"/>
    <property type="evidence" value="ECO:0007669"/>
    <property type="project" value="TreeGrafter"/>
</dbReference>
<proteinExistence type="predicted"/>
<evidence type="ECO:0000313" key="5">
    <source>
        <dbReference type="Proteomes" id="UP000276133"/>
    </source>
</evidence>
<keyword evidence="1 4" id="KW-0808">Transferase</keyword>
<evidence type="ECO:0000256" key="2">
    <source>
        <dbReference type="ARBA" id="ARBA00022737"/>
    </source>
</evidence>
<organism evidence="4 5">
    <name type="scientific">Brachionus plicatilis</name>
    <name type="common">Marine rotifer</name>
    <name type="synonym">Brachionus muelleri</name>
    <dbReference type="NCBI Taxonomy" id="10195"/>
    <lineage>
        <taxon>Eukaryota</taxon>
        <taxon>Metazoa</taxon>
        <taxon>Spiralia</taxon>
        <taxon>Gnathifera</taxon>
        <taxon>Rotifera</taxon>
        <taxon>Eurotatoria</taxon>
        <taxon>Monogononta</taxon>
        <taxon>Pseudotrocha</taxon>
        <taxon>Ploima</taxon>
        <taxon>Brachionidae</taxon>
        <taxon>Brachionus</taxon>
    </lineage>
</organism>
<sequence length="134" mass="15621">KFRSHIKNAQFFDTFSGFEPTKLFPKEWPQTDKFAQYLSDLGISNKHNVIIYDRSQYGFAAASRAWLHLRAFGNERVSILNGGINAWKNKNFELTSEIKSYPKVEFKIKENKTLVPFWASSSIFLSESVDLYRK</sequence>
<dbReference type="InterPro" id="IPR036873">
    <property type="entry name" value="Rhodanese-like_dom_sf"/>
</dbReference>
<keyword evidence="4" id="KW-0670">Pyruvate</keyword>
<protein>
    <submittedName>
        <fullName evidence="4">3-mercaptopyruvate sulfurtransferase</fullName>
    </submittedName>
</protein>
<dbReference type="Gene3D" id="3.40.250.10">
    <property type="entry name" value="Rhodanese-like domain"/>
    <property type="match status" value="1"/>
</dbReference>
<dbReference type="Pfam" id="PF00581">
    <property type="entry name" value="Rhodanese"/>
    <property type="match status" value="1"/>
</dbReference>
<accession>A0A3M7SQL7</accession>
<keyword evidence="5" id="KW-1185">Reference proteome</keyword>
<dbReference type="PANTHER" id="PTHR11364">
    <property type="entry name" value="THIOSULFATE SULFERTANSFERASE"/>
    <property type="match status" value="1"/>
</dbReference>
<dbReference type="Proteomes" id="UP000276133">
    <property type="component" value="Unassembled WGS sequence"/>
</dbReference>
<comment type="caution">
    <text evidence="4">The sequence shown here is derived from an EMBL/GenBank/DDBJ whole genome shotgun (WGS) entry which is preliminary data.</text>
</comment>
<dbReference type="STRING" id="10195.A0A3M7SQL7"/>
<feature type="non-terminal residue" evidence="4">
    <location>
        <position position="1"/>
    </location>
</feature>
<dbReference type="InterPro" id="IPR001763">
    <property type="entry name" value="Rhodanese-like_dom"/>
</dbReference>
<evidence type="ECO:0000313" key="4">
    <source>
        <dbReference type="EMBL" id="RNA38124.1"/>
    </source>
</evidence>
<dbReference type="CDD" id="cd01448">
    <property type="entry name" value="TST_Repeat_1"/>
    <property type="match status" value="1"/>
</dbReference>